<organism evidence="14 15">
    <name type="scientific">Absidia repens</name>
    <dbReference type="NCBI Taxonomy" id="90262"/>
    <lineage>
        <taxon>Eukaryota</taxon>
        <taxon>Fungi</taxon>
        <taxon>Fungi incertae sedis</taxon>
        <taxon>Mucoromycota</taxon>
        <taxon>Mucoromycotina</taxon>
        <taxon>Mucoromycetes</taxon>
        <taxon>Mucorales</taxon>
        <taxon>Cunninghamellaceae</taxon>
        <taxon>Absidia</taxon>
    </lineage>
</organism>
<feature type="compositionally biased region" description="Basic and acidic residues" evidence="12">
    <location>
        <begin position="293"/>
        <end position="307"/>
    </location>
</feature>
<dbReference type="Gene3D" id="2.20.25.10">
    <property type="match status" value="1"/>
</dbReference>
<evidence type="ECO:0000256" key="2">
    <source>
        <dbReference type="ARBA" id="ARBA00010857"/>
    </source>
</evidence>
<dbReference type="OrthoDB" id="511529at2759"/>
<comment type="subcellular location">
    <subcellularLocation>
        <location evidence="1">Nucleus</location>
    </subcellularLocation>
</comment>
<dbReference type="Pfam" id="PF00382">
    <property type="entry name" value="TFIIB"/>
    <property type="match status" value="2"/>
</dbReference>
<dbReference type="InterPro" id="IPR013150">
    <property type="entry name" value="TFIIB_cyclin"/>
</dbReference>
<dbReference type="GO" id="GO:0001006">
    <property type="term" value="F:RNA polymerase III type 3 promoter sequence-specific DNA binding"/>
    <property type="evidence" value="ECO:0007669"/>
    <property type="project" value="EnsemblFungi"/>
</dbReference>
<keyword evidence="6" id="KW-0805">Transcription regulation</keyword>
<gene>
    <name evidence="14" type="ORF">BCR42DRAFT_342506</name>
</gene>
<dbReference type="CDD" id="cd20554">
    <property type="entry name" value="CYCLIN_TFIIIB90_rpt2"/>
    <property type="match status" value="1"/>
</dbReference>
<evidence type="ECO:0000256" key="3">
    <source>
        <dbReference type="ARBA" id="ARBA00022723"/>
    </source>
</evidence>
<dbReference type="PANTHER" id="PTHR11618">
    <property type="entry name" value="TRANSCRIPTION INITIATION FACTOR IIB-RELATED"/>
    <property type="match status" value="1"/>
</dbReference>
<feature type="compositionally biased region" description="Acidic residues" evidence="12">
    <location>
        <begin position="619"/>
        <end position="631"/>
    </location>
</feature>
<feature type="compositionally biased region" description="Acidic residues" evidence="12">
    <location>
        <begin position="412"/>
        <end position="427"/>
    </location>
</feature>
<keyword evidence="9" id="KW-0539">Nucleus</keyword>
<evidence type="ECO:0000256" key="10">
    <source>
        <dbReference type="ARBA" id="ARBA00031009"/>
    </source>
</evidence>
<keyword evidence="8" id="KW-0804">Transcription</keyword>
<comment type="similarity">
    <text evidence="2">Belongs to the TFIIB family.</text>
</comment>
<evidence type="ECO:0000313" key="15">
    <source>
        <dbReference type="Proteomes" id="UP000193560"/>
    </source>
</evidence>
<evidence type="ECO:0000313" key="14">
    <source>
        <dbReference type="EMBL" id="ORZ24310.1"/>
    </source>
</evidence>
<feature type="compositionally biased region" description="Acidic residues" evidence="12">
    <location>
        <begin position="575"/>
        <end position="600"/>
    </location>
</feature>
<feature type="region of interest" description="Disordered" evidence="12">
    <location>
        <begin position="545"/>
        <end position="631"/>
    </location>
</feature>
<sequence length="631" mass="71277">MRCHNCGSGRVETDPSTGTTYCVSCGGVLEENNIVAEVTFSESSGGKTVLQGAFAGESGRISSGGPFGHGRGKEGQEQAIDNGRQRIARLAHGLRLPERYREAAQRYYNLAVINRFTRGRKSDQVAAVCLYIVCRNEQSSQMMIDFSDLLQVNVFVLGSTYLKLLRVLNLKLPLIDPSIYISRFAAESDFGDYTQRVAQDAVRLVQRMDRDWIRTGRRPAGICGACLLIAARINGFKRSVKEIIRIVKMGEQTIHKRLKEFGETESASLSVRDFRDIWIETEANPPSYIRNRKLQEKEQEKSKENDIKVTSPPSPSSPQSTQNTEFEQLAKQEHDTLEGSTLVHSQEPLSQLSENIDNEATQVESDDINEKEELANPELEEQSKILRSEMESYLDDALKASEELEGEKENNSEDEDEESSLSDVDDEEIEAMLLSPMEVELKTVIWYNANKEYLDEMEAKARKIEMDKKNGVYTKRNKGQKRKRLPAASTPAEAAKQLLNTRKISRKINQAVFDDMFESPETIAKIKEMDRLKHTDADVSNQVMEVVEESGDVPAPKKKKRMDENGNPMVSTQGDDADEGEEDEDEDDEDMDIDDMAEDEVLLKRAREQMGWGTGAEVSNEDYYDYDEADY</sequence>
<dbReference type="SMART" id="SM00385">
    <property type="entry name" value="CYCLIN"/>
    <property type="match status" value="2"/>
</dbReference>
<accession>A0A1X2IYE0</accession>
<dbReference type="InterPro" id="IPR013763">
    <property type="entry name" value="Cyclin-like_dom"/>
</dbReference>
<feature type="domain" description="TFIIB-type" evidence="13">
    <location>
        <begin position="1"/>
        <end position="30"/>
    </location>
</feature>
<dbReference type="PANTHER" id="PTHR11618:SF4">
    <property type="entry name" value="TRANSCRIPTION FACTOR IIIB 90 KDA SUBUNIT"/>
    <property type="match status" value="1"/>
</dbReference>
<dbReference type="GO" id="GO:0070897">
    <property type="term" value="P:transcription preinitiation complex assembly"/>
    <property type="evidence" value="ECO:0007669"/>
    <property type="project" value="InterPro"/>
</dbReference>
<keyword evidence="5" id="KW-0862">Zinc</keyword>
<feature type="region of interest" description="Disordered" evidence="12">
    <location>
        <begin position="470"/>
        <end position="492"/>
    </location>
</feature>
<feature type="compositionally biased region" description="Basic residues" evidence="12">
    <location>
        <begin position="475"/>
        <end position="485"/>
    </location>
</feature>
<dbReference type="SUPFAM" id="SSF47954">
    <property type="entry name" value="Cyclin-like"/>
    <property type="match status" value="2"/>
</dbReference>
<dbReference type="Proteomes" id="UP000193560">
    <property type="component" value="Unassembled WGS sequence"/>
</dbReference>
<dbReference type="GO" id="GO:0000126">
    <property type="term" value="C:transcription factor TFIIIB complex"/>
    <property type="evidence" value="ECO:0007669"/>
    <property type="project" value="EnsemblFungi"/>
</dbReference>
<dbReference type="GO" id="GO:0097550">
    <property type="term" value="C:transcription preinitiation complex"/>
    <property type="evidence" value="ECO:0007669"/>
    <property type="project" value="TreeGrafter"/>
</dbReference>
<evidence type="ECO:0000256" key="11">
    <source>
        <dbReference type="PROSITE-ProRule" id="PRU00469"/>
    </source>
</evidence>
<feature type="compositionally biased region" description="Basic and acidic residues" evidence="12">
    <location>
        <begin position="381"/>
        <end position="411"/>
    </location>
</feature>
<name>A0A1X2IYE0_9FUNG</name>
<dbReference type="GO" id="GO:0017025">
    <property type="term" value="F:TBP-class protein binding"/>
    <property type="evidence" value="ECO:0007669"/>
    <property type="project" value="InterPro"/>
</dbReference>
<dbReference type="Pfam" id="PF08271">
    <property type="entry name" value="Zn_Ribbon_TF"/>
    <property type="match status" value="1"/>
</dbReference>
<dbReference type="AlphaFoldDB" id="A0A1X2IYE0"/>
<reference evidence="14 15" key="1">
    <citation type="submission" date="2016-07" db="EMBL/GenBank/DDBJ databases">
        <title>Pervasive Adenine N6-methylation of Active Genes in Fungi.</title>
        <authorList>
            <consortium name="DOE Joint Genome Institute"/>
            <person name="Mondo S.J."/>
            <person name="Dannebaum R.O."/>
            <person name="Kuo R.C."/>
            <person name="Labutti K."/>
            <person name="Haridas S."/>
            <person name="Kuo A."/>
            <person name="Salamov A."/>
            <person name="Ahrendt S.R."/>
            <person name="Lipzen A."/>
            <person name="Sullivan W."/>
            <person name="Andreopoulos W.B."/>
            <person name="Clum A."/>
            <person name="Lindquist E."/>
            <person name="Daum C."/>
            <person name="Ramamoorthy G.K."/>
            <person name="Gryganskyi A."/>
            <person name="Culley D."/>
            <person name="Magnuson J.K."/>
            <person name="James T.Y."/>
            <person name="O'Malley M.A."/>
            <person name="Stajich J.E."/>
            <person name="Spatafora J.W."/>
            <person name="Visel A."/>
            <person name="Grigoriev I.V."/>
        </authorList>
    </citation>
    <scope>NUCLEOTIDE SEQUENCE [LARGE SCALE GENOMIC DNA]</scope>
    <source>
        <strain evidence="14 15">NRRL 1336</strain>
    </source>
</reference>
<dbReference type="GO" id="GO:0005634">
    <property type="term" value="C:nucleus"/>
    <property type="evidence" value="ECO:0007669"/>
    <property type="project" value="UniProtKB-SubCell"/>
</dbReference>
<dbReference type="GO" id="GO:0000995">
    <property type="term" value="F:RNA polymerase III general transcription initiation factor activity"/>
    <property type="evidence" value="ECO:0007669"/>
    <property type="project" value="EnsemblFungi"/>
</dbReference>
<dbReference type="FunFam" id="1.10.472.10:FF:000002">
    <property type="entry name" value="Transcription factor IIIB 90 kDa subunit"/>
    <property type="match status" value="1"/>
</dbReference>
<dbReference type="Pfam" id="PF07741">
    <property type="entry name" value="BRF1"/>
    <property type="match status" value="1"/>
</dbReference>
<evidence type="ECO:0000256" key="9">
    <source>
        <dbReference type="ARBA" id="ARBA00023242"/>
    </source>
</evidence>
<evidence type="ECO:0000256" key="8">
    <source>
        <dbReference type="ARBA" id="ARBA00023163"/>
    </source>
</evidence>
<dbReference type="Gene3D" id="1.20.5.650">
    <property type="entry name" value="Single helix bin"/>
    <property type="match status" value="1"/>
</dbReference>
<dbReference type="FunFam" id="1.10.472.10:FF:000007">
    <property type="entry name" value="Transcription factor IIIB 90 kDa subunit"/>
    <property type="match status" value="1"/>
</dbReference>
<dbReference type="SUPFAM" id="SSF57783">
    <property type="entry name" value="Zinc beta-ribbon"/>
    <property type="match status" value="1"/>
</dbReference>
<dbReference type="PRINTS" id="PR00685">
    <property type="entry name" value="TIFACTORIIB"/>
</dbReference>
<protein>
    <recommendedName>
        <fullName evidence="10">B-related factor 1</fullName>
    </recommendedName>
</protein>
<evidence type="ECO:0000259" key="13">
    <source>
        <dbReference type="PROSITE" id="PS51134"/>
    </source>
</evidence>
<proteinExistence type="inferred from homology"/>
<dbReference type="InterPro" id="IPR000812">
    <property type="entry name" value="TFIIB"/>
</dbReference>
<dbReference type="InterPro" id="IPR013137">
    <property type="entry name" value="Znf_TFIIB"/>
</dbReference>
<evidence type="ECO:0000256" key="4">
    <source>
        <dbReference type="ARBA" id="ARBA00022771"/>
    </source>
</evidence>
<evidence type="ECO:0000256" key="1">
    <source>
        <dbReference type="ARBA" id="ARBA00004123"/>
    </source>
</evidence>
<feature type="region of interest" description="Disordered" evidence="12">
    <location>
        <begin position="359"/>
        <end position="427"/>
    </location>
</feature>
<dbReference type="STRING" id="90262.A0A1X2IYE0"/>
<dbReference type="GO" id="GO:0006384">
    <property type="term" value="P:transcription initiation at RNA polymerase III promoter"/>
    <property type="evidence" value="ECO:0007669"/>
    <property type="project" value="EnsemblFungi"/>
</dbReference>
<dbReference type="PROSITE" id="PS51134">
    <property type="entry name" value="ZF_TFIIB"/>
    <property type="match status" value="1"/>
</dbReference>
<keyword evidence="7" id="KW-0010">Activator</keyword>
<dbReference type="InterPro" id="IPR036915">
    <property type="entry name" value="Cyclin-like_sf"/>
</dbReference>
<dbReference type="InterPro" id="IPR011665">
    <property type="entry name" value="BRF1_TBP-bd_dom"/>
</dbReference>
<evidence type="ECO:0000256" key="5">
    <source>
        <dbReference type="ARBA" id="ARBA00022833"/>
    </source>
</evidence>
<evidence type="ECO:0000256" key="6">
    <source>
        <dbReference type="ARBA" id="ARBA00023015"/>
    </source>
</evidence>
<dbReference type="CDD" id="cd20553">
    <property type="entry name" value="CYCLIN_TFIIIB90_rpt1"/>
    <property type="match status" value="1"/>
</dbReference>
<evidence type="ECO:0000256" key="12">
    <source>
        <dbReference type="SAM" id="MobiDB-lite"/>
    </source>
</evidence>
<feature type="region of interest" description="Disordered" evidence="12">
    <location>
        <begin position="289"/>
        <end position="325"/>
    </location>
</feature>
<dbReference type="Gene3D" id="1.10.472.10">
    <property type="entry name" value="Cyclin-like"/>
    <property type="match status" value="2"/>
</dbReference>
<evidence type="ECO:0000256" key="7">
    <source>
        <dbReference type="ARBA" id="ARBA00023159"/>
    </source>
</evidence>
<dbReference type="EMBL" id="MCGE01000002">
    <property type="protein sequence ID" value="ORZ24310.1"/>
    <property type="molecule type" value="Genomic_DNA"/>
</dbReference>
<keyword evidence="15" id="KW-1185">Reference proteome</keyword>
<keyword evidence="4 11" id="KW-0863">Zinc-finger</keyword>
<comment type="caution">
    <text evidence="14">The sequence shown here is derived from an EMBL/GenBank/DDBJ whole genome shotgun (WGS) entry which is preliminary data.</text>
</comment>
<dbReference type="GO" id="GO:0008270">
    <property type="term" value="F:zinc ion binding"/>
    <property type="evidence" value="ECO:0007669"/>
    <property type="project" value="UniProtKB-KW"/>
</dbReference>
<keyword evidence="3" id="KW-0479">Metal-binding</keyword>